<dbReference type="AlphaFoldDB" id="A0AAP3SI61"/>
<accession>A0AAP3SI61</accession>
<dbReference type="GO" id="GO:0004386">
    <property type="term" value="F:helicase activity"/>
    <property type="evidence" value="ECO:0007669"/>
    <property type="project" value="UniProtKB-KW"/>
</dbReference>
<name>A0AAP3SI61_BACT4</name>
<comment type="caution">
    <text evidence="1">The sequence shown here is derived from an EMBL/GenBank/DDBJ whole genome shotgun (WGS) entry which is preliminary data.</text>
</comment>
<keyword evidence="1" id="KW-0067">ATP-binding</keyword>
<dbReference type="Proteomes" id="UP001217776">
    <property type="component" value="Unassembled WGS sequence"/>
</dbReference>
<dbReference type="EMBL" id="JAQNVG010000049">
    <property type="protein sequence ID" value="MDC2238395.1"/>
    <property type="molecule type" value="Genomic_DNA"/>
</dbReference>
<keyword evidence="1" id="KW-0547">Nucleotide-binding</keyword>
<evidence type="ECO:0000313" key="1">
    <source>
        <dbReference type="EMBL" id="MDC2238395.1"/>
    </source>
</evidence>
<keyword evidence="1" id="KW-0378">Hydrolase</keyword>
<organism evidence="1 2">
    <name type="scientific">Bacteroides thetaiotaomicron</name>
    <dbReference type="NCBI Taxonomy" id="818"/>
    <lineage>
        <taxon>Bacteria</taxon>
        <taxon>Pseudomonadati</taxon>
        <taxon>Bacteroidota</taxon>
        <taxon>Bacteroidia</taxon>
        <taxon>Bacteroidales</taxon>
        <taxon>Bacteroidaceae</taxon>
        <taxon>Bacteroides</taxon>
    </lineage>
</organism>
<reference evidence="1" key="1">
    <citation type="submission" date="2022-10" db="EMBL/GenBank/DDBJ databases">
        <title>Human gut microbiome strain richness.</title>
        <authorList>
            <person name="Chen-Liaw A."/>
        </authorList>
    </citation>
    <scope>NUCLEOTIDE SEQUENCE</scope>
    <source>
        <strain evidence="1">1001283st1_A3_1001283B150304_161114</strain>
    </source>
</reference>
<evidence type="ECO:0000313" key="2">
    <source>
        <dbReference type="Proteomes" id="UP001217776"/>
    </source>
</evidence>
<gene>
    <name evidence="1" type="ORF">PO127_21865</name>
</gene>
<feature type="non-terminal residue" evidence="1">
    <location>
        <position position="392"/>
    </location>
</feature>
<keyword evidence="1" id="KW-0347">Helicase</keyword>
<sequence length="392" mass="45771">MENEGRESYEILLAVCKADHLQLTIGYKQMRDLLERLCRLHMHNGSLQMTDLSARISFVAAKVGLSVAEQNRLHTFRLTSNAILNRQQEPTREHLLRDAKTLAFFIRKLFEEDIPQELYRLLPRTDATYIVAPPAHKQVQRMRVCFQYSDEQYLYVTPLDEIADEPLRVRYNIPQINEEFAETCQLLWRHAQLNLLDVAVDEAGILTPSFIVLEPDYLLDISSLAECYRDYGHHPANYFLSRLQPIENARPLLLGNIANLFLDEWIHAEGEVDYLRCMQKAFRRYPIELAACADLRDREKERQFFDDCKLHFDHIRETVNDTFHAAGYELDKTDAVLEPSYICEALGLQGRLDYMQRDMSSFIEMKSGKADEYAIRGKVEPKENNKVQMLLY</sequence>
<proteinExistence type="predicted"/>
<protein>
    <submittedName>
        <fullName evidence="1">DNA helicase</fullName>
    </submittedName>
</protein>